<dbReference type="Proteomes" id="UP000046680">
    <property type="component" value="Unassembled WGS sequence"/>
</dbReference>
<accession>A0A0U0T7Y2</accession>
<evidence type="ECO:0000313" key="2">
    <source>
        <dbReference type="EMBL" id="CKS95348.1"/>
    </source>
</evidence>
<dbReference type="Proteomes" id="UP000050164">
    <property type="component" value="Unassembled WGS sequence"/>
</dbReference>
<dbReference type="EMBL" id="CHKL01000900">
    <property type="protein sequence ID" value="COX43228.1"/>
    <property type="molecule type" value="Genomic_DNA"/>
</dbReference>
<organism evidence="5 8">
    <name type="scientific">Mycobacterium tuberculosis</name>
    <dbReference type="NCBI Taxonomy" id="1773"/>
    <lineage>
        <taxon>Bacteria</taxon>
        <taxon>Bacillati</taxon>
        <taxon>Actinomycetota</taxon>
        <taxon>Actinomycetes</taxon>
        <taxon>Mycobacteriales</taxon>
        <taxon>Mycobacteriaceae</taxon>
        <taxon>Mycobacterium</taxon>
        <taxon>Mycobacterium tuberculosis complex</taxon>
    </lineage>
</organism>
<evidence type="ECO:0000313" key="4">
    <source>
        <dbReference type="EMBL" id="COW60554.1"/>
    </source>
</evidence>
<evidence type="ECO:0000313" key="8">
    <source>
        <dbReference type="Proteomes" id="UP000038802"/>
    </source>
</evidence>
<evidence type="ECO:0000313" key="1">
    <source>
        <dbReference type="EMBL" id="CFR97978.1"/>
    </source>
</evidence>
<evidence type="ECO:0000313" key="9">
    <source>
        <dbReference type="Proteomes" id="UP000044938"/>
    </source>
</evidence>
<dbReference type="EMBL" id="CNFT01001169">
    <property type="protein sequence ID" value="CKS95348.1"/>
    <property type="molecule type" value="Genomic_DNA"/>
</dbReference>
<evidence type="ECO:0000313" key="11">
    <source>
        <dbReference type="Proteomes" id="UP000046680"/>
    </source>
</evidence>
<dbReference type="EMBL" id="CSAD01000904">
    <property type="protein sequence ID" value="COW60554.1"/>
    <property type="molecule type" value="Genomic_DNA"/>
</dbReference>
<evidence type="ECO:0000313" key="7">
    <source>
        <dbReference type="EMBL" id="COX43228.1"/>
    </source>
</evidence>
<dbReference type="EMBL" id="CSAE01000902">
    <property type="protein sequence ID" value="COX06421.1"/>
    <property type="molecule type" value="Genomic_DNA"/>
</dbReference>
<evidence type="ECO:0000313" key="6">
    <source>
        <dbReference type="EMBL" id="COX34925.1"/>
    </source>
</evidence>
<evidence type="ECO:0000313" key="12">
    <source>
        <dbReference type="Proteomes" id="UP000048600"/>
    </source>
</evidence>
<reference evidence="5" key="2">
    <citation type="submission" date="2015-03" db="EMBL/GenBank/DDBJ databases">
        <authorList>
            <person name="Murphy D."/>
        </authorList>
    </citation>
    <scope>NUCLEOTIDE SEQUENCE [LARGE SCALE GENOMIC DNA]</scope>
    <source>
        <strain evidence="5">K00500041</strain>
    </source>
</reference>
<evidence type="ECO:0000313" key="5">
    <source>
        <dbReference type="EMBL" id="COX06421.1"/>
    </source>
</evidence>
<evidence type="ECO:0000313" key="3">
    <source>
        <dbReference type="EMBL" id="CKU14360.1"/>
    </source>
</evidence>
<dbReference type="EMBL" id="CGCX01001589">
    <property type="protein sequence ID" value="CFR97978.1"/>
    <property type="molecule type" value="Genomic_DNA"/>
</dbReference>
<dbReference type="EMBL" id="CNFT01002301">
    <property type="protein sequence ID" value="CKU14360.1"/>
    <property type="molecule type" value="Genomic_DNA"/>
</dbReference>
<protein>
    <submittedName>
        <fullName evidence="5">Uncharacterized protein</fullName>
    </submittedName>
</protein>
<reference evidence="8 9" key="1">
    <citation type="submission" date="2015-03" db="EMBL/GenBank/DDBJ databases">
        <authorList>
            <consortium name="Pathogen Informatics"/>
        </authorList>
    </citation>
    <scope>NUCLEOTIDE SEQUENCE [LARGE SCALE GENOMIC DNA]</scope>
    <source>
        <strain evidence="2 13">Bir 185</strain>
        <strain evidence="1 11">C09601061</strain>
        <strain evidence="4 10">G09801536</strain>
        <strain evidence="8">K00500041</strain>
        <strain evidence="6 9">M09401471</strain>
        <strain evidence="7 12">P00601463</strain>
    </source>
</reference>
<proteinExistence type="predicted"/>
<dbReference type="Proteomes" id="UP000045842">
    <property type="component" value="Unassembled WGS sequence"/>
</dbReference>
<dbReference type="EMBL" id="CSAJ01000898">
    <property type="protein sequence ID" value="COX34925.1"/>
    <property type="molecule type" value="Genomic_DNA"/>
</dbReference>
<dbReference type="Proteomes" id="UP000044938">
    <property type="component" value="Unassembled WGS sequence"/>
</dbReference>
<name>A0A0U0T7Y2_MYCTX</name>
<evidence type="ECO:0000313" key="10">
    <source>
        <dbReference type="Proteomes" id="UP000045842"/>
    </source>
</evidence>
<dbReference type="Proteomes" id="UP000038802">
    <property type="component" value="Unassembled WGS sequence"/>
</dbReference>
<evidence type="ECO:0000313" key="13">
    <source>
        <dbReference type="Proteomes" id="UP000050164"/>
    </source>
</evidence>
<dbReference type="AlphaFoldDB" id="A0A0U0T7Y2"/>
<sequence>MPALFQGPLLSAATASSRSIRVIDQFGSSRRSSTPSVALMMPAPISTTSVLARSDTGRLVPSLAAPLPGYPDGC</sequence>
<dbReference type="Proteomes" id="UP000048600">
    <property type="component" value="Unassembled WGS sequence"/>
</dbReference>
<gene>
    <name evidence="1" type="ORF">ERS007657_03361</name>
    <name evidence="4" type="ORF">ERS007679_04072</name>
    <name evidence="5" type="ORF">ERS007703_04705</name>
    <name evidence="6" type="ORF">ERS007720_04344</name>
    <name evidence="7" type="ORF">ERS007741_04381</name>
    <name evidence="2" type="ORF">ERS027659_03780</name>
    <name evidence="3" type="ORF">ERS027659_05075</name>
</gene>